<dbReference type="SUPFAM" id="SSF56436">
    <property type="entry name" value="C-type lectin-like"/>
    <property type="match status" value="1"/>
</dbReference>
<feature type="signal peptide" evidence="1">
    <location>
        <begin position="1"/>
        <end position="20"/>
    </location>
</feature>
<dbReference type="SMART" id="SM00034">
    <property type="entry name" value="CLECT"/>
    <property type="match status" value="1"/>
</dbReference>
<dbReference type="InterPro" id="IPR026341">
    <property type="entry name" value="T9SS_type_B"/>
</dbReference>
<dbReference type="PROSITE" id="PS50041">
    <property type="entry name" value="C_TYPE_LECTIN_2"/>
    <property type="match status" value="1"/>
</dbReference>
<keyword evidence="1" id="KW-0732">Signal</keyword>
<dbReference type="Proteomes" id="UP001529085">
    <property type="component" value="Unassembled WGS sequence"/>
</dbReference>
<dbReference type="InterPro" id="IPR001304">
    <property type="entry name" value="C-type_lectin-like"/>
</dbReference>
<dbReference type="InterPro" id="IPR050111">
    <property type="entry name" value="C-type_lectin/snaclec_domain"/>
</dbReference>
<dbReference type="PANTHER" id="PTHR22803">
    <property type="entry name" value="MANNOSE, PHOSPHOLIPASE, LECTIN RECEPTOR RELATED"/>
    <property type="match status" value="1"/>
</dbReference>
<dbReference type="Gene3D" id="3.10.100.10">
    <property type="entry name" value="Mannose-Binding Protein A, subunit A"/>
    <property type="match status" value="1"/>
</dbReference>
<gene>
    <name evidence="3" type="ORF">P7122_01685</name>
</gene>
<dbReference type="Pfam" id="PF19081">
    <property type="entry name" value="Ig_7"/>
    <property type="match status" value="1"/>
</dbReference>
<dbReference type="EMBL" id="JARSBN010000001">
    <property type="protein sequence ID" value="MDG4714565.1"/>
    <property type="molecule type" value="Genomic_DNA"/>
</dbReference>
<proteinExistence type="predicted"/>
<protein>
    <submittedName>
        <fullName evidence="3">T9SS type B sorting domain-containing protein</fullName>
    </submittedName>
</protein>
<feature type="chain" id="PRO_5046587120" evidence="1">
    <location>
        <begin position="21"/>
        <end position="810"/>
    </location>
</feature>
<evidence type="ECO:0000313" key="3">
    <source>
        <dbReference type="EMBL" id="MDG4714565.1"/>
    </source>
</evidence>
<accession>A0ABT6FXP1</accession>
<dbReference type="Pfam" id="PF13585">
    <property type="entry name" value="CHU_C"/>
    <property type="match status" value="1"/>
</dbReference>
<evidence type="ECO:0000259" key="2">
    <source>
        <dbReference type="PROSITE" id="PS50041"/>
    </source>
</evidence>
<dbReference type="RefSeq" id="WP_278004048.1">
    <property type="nucleotide sequence ID" value="NZ_JARSBN010000001.1"/>
</dbReference>
<organism evidence="3 4">
    <name type="scientific">Winogradskyella marincola</name>
    <dbReference type="NCBI Taxonomy" id="3037795"/>
    <lineage>
        <taxon>Bacteria</taxon>
        <taxon>Pseudomonadati</taxon>
        <taxon>Bacteroidota</taxon>
        <taxon>Flavobacteriia</taxon>
        <taxon>Flavobacteriales</taxon>
        <taxon>Flavobacteriaceae</taxon>
        <taxon>Winogradskyella</taxon>
    </lineage>
</organism>
<keyword evidence="4" id="KW-1185">Reference proteome</keyword>
<evidence type="ECO:0000256" key="1">
    <source>
        <dbReference type="SAM" id="SignalP"/>
    </source>
</evidence>
<dbReference type="CDD" id="cd03603">
    <property type="entry name" value="CLECT_VCBS"/>
    <property type="match status" value="1"/>
</dbReference>
<dbReference type="InterPro" id="IPR016186">
    <property type="entry name" value="C-type_lectin-like/link_sf"/>
</dbReference>
<dbReference type="InterPro" id="IPR016187">
    <property type="entry name" value="CTDL_fold"/>
</dbReference>
<evidence type="ECO:0000313" key="4">
    <source>
        <dbReference type="Proteomes" id="UP001529085"/>
    </source>
</evidence>
<name>A0ABT6FXP1_9FLAO</name>
<dbReference type="InterPro" id="IPR044023">
    <property type="entry name" value="Ig_7"/>
</dbReference>
<sequence>MKIHKLFLFGALVLSFSLFAQDAPPEISVTGEQYYCSDTPMNIVTSVSITDPNPEDTTLQQVFIQIAEGYELGEDTLVLNGVHPGISSTWNAAQGQLALFGPATFAEFESAIEDVLFQTTQVNFLEDKQFSINLGNANYLPSTGHYYFYVSSPGITWTQARDAAENQDYYGLTGYLATITSAEEAQLSGEQTSGTGWIGASDAETEGTWKWETGPEAGTVFWQGTANGSPVNNEFSFWNSGEPNNAGDEDYAHITSPNIGILGSWNDLAVTGDTNPGGDYHPQGYIVEFGGLPNEPEINLSANSTIIMPRILSEDITVCGIEEVTIAVESSTNNADWYTSETEAVPVHSGTTYNVSLTETTTYWILPVVPACVGNTERYPVTVYVNPIPETNNITIIQCEDEVIDGSTNFNLSEYNDAVVDGDLSNIEVAYYSDADFLNQIDSQSYINTTNNQTVFALVTNSATQCSNQAEVLLVVNTELSQSVIIEECDNLDETGLVTFDLMVAETAIYANEGFDKQVEGFYETYNDALLLQNPLNNNYTNSQPYYQVVYARVQQDGNCHSIVEVELNVEPLPELMEDETVYYCLNTFPETISLYGGIINDVPNNYYYNWSTGETTINIDINEPGSYTVEVTRPNGCTNQRTITVLPSSTAVVETIEVSDASEYNTITILTSGEGEYLYALNDENGPYQESNTFEDVASGVHTVYIKDIMADCGIISEDISVLGFPKFFTPNGDTINDTWQISGFSSQFPVTASVKIFNRFGKIITILNASNSQWDGSYKGETLPSDDYWFEAELADGRIYKGHFALKR</sequence>
<comment type="caution">
    <text evidence="3">The sequence shown here is derived from an EMBL/GenBank/DDBJ whole genome shotgun (WGS) entry which is preliminary data.</text>
</comment>
<feature type="domain" description="C-type lectin" evidence="2">
    <location>
        <begin position="142"/>
        <end position="267"/>
    </location>
</feature>
<reference evidence="3 4" key="1">
    <citation type="submission" date="2023-03" db="EMBL/GenBank/DDBJ databases">
        <title>Strain YYF002 represents a novel species in the genus Winogradskyella isolated from seawater.</title>
        <authorList>
            <person name="Fu Z.-Y."/>
        </authorList>
    </citation>
    <scope>NUCLEOTIDE SEQUENCE [LARGE SCALE GENOMIC DNA]</scope>
    <source>
        <strain evidence="3 4">YYF002</strain>
    </source>
</reference>
<dbReference type="NCBIfam" id="TIGR04131">
    <property type="entry name" value="Bac_Flav_CTERM"/>
    <property type="match status" value="1"/>
</dbReference>
<dbReference type="InterPro" id="IPR034007">
    <property type="entry name" value="CTLD_bac"/>
</dbReference>